<gene>
    <name evidence="1" type="ORF">EAI_07176</name>
</gene>
<dbReference type="Proteomes" id="UP000008237">
    <property type="component" value="Unassembled WGS sequence"/>
</dbReference>
<dbReference type="InParanoid" id="E2B9L5"/>
<dbReference type="AlphaFoldDB" id="E2B9L5"/>
<proteinExistence type="predicted"/>
<protein>
    <submittedName>
        <fullName evidence="1">Uncharacterized protein</fullName>
    </submittedName>
</protein>
<keyword evidence="2" id="KW-1185">Reference proteome</keyword>
<reference evidence="1 2" key="1">
    <citation type="journal article" date="2010" name="Science">
        <title>Genomic comparison of the ants Camponotus floridanus and Harpegnathos saltator.</title>
        <authorList>
            <person name="Bonasio R."/>
            <person name="Zhang G."/>
            <person name="Ye C."/>
            <person name="Mutti N.S."/>
            <person name="Fang X."/>
            <person name="Qin N."/>
            <person name="Donahue G."/>
            <person name="Yang P."/>
            <person name="Li Q."/>
            <person name="Li C."/>
            <person name="Zhang P."/>
            <person name="Huang Z."/>
            <person name="Berger S.L."/>
            <person name="Reinberg D."/>
            <person name="Wang J."/>
            <person name="Liebig J."/>
        </authorList>
    </citation>
    <scope>NUCLEOTIDE SEQUENCE [LARGE SCALE GENOMIC DNA]</scope>
    <source>
        <strain evidence="1 2">R22 G/1</strain>
    </source>
</reference>
<dbReference type="EMBL" id="GL446560">
    <property type="protein sequence ID" value="EFN87617.1"/>
    <property type="molecule type" value="Genomic_DNA"/>
</dbReference>
<sequence length="80" mass="9331">MEKHVNLLHIPDPRDDDNAGHFAWIKNLSRLVNSQLTRDIRQRGNSKKSETLHNCKADIPNNKTIFRWCPKTVLRVETTP</sequence>
<evidence type="ECO:0000313" key="1">
    <source>
        <dbReference type="EMBL" id="EFN87617.1"/>
    </source>
</evidence>
<name>E2B9L5_HARSA</name>
<organism evidence="2">
    <name type="scientific">Harpegnathos saltator</name>
    <name type="common">Jerdon's jumping ant</name>
    <dbReference type="NCBI Taxonomy" id="610380"/>
    <lineage>
        <taxon>Eukaryota</taxon>
        <taxon>Metazoa</taxon>
        <taxon>Ecdysozoa</taxon>
        <taxon>Arthropoda</taxon>
        <taxon>Hexapoda</taxon>
        <taxon>Insecta</taxon>
        <taxon>Pterygota</taxon>
        <taxon>Neoptera</taxon>
        <taxon>Endopterygota</taxon>
        <taxon>Hymenoptera</taxon>
        <taxon>Apocrita</taxon>
        <taxon>Aculeata</taxon>
        <taxon>Formicoidea</taxon>
        <taxon>Formicidae</taxon>
        <taxon>Ponerinae</taxon>
        <taxon>Ponerini</taxon>
        <taxon>Harpegnathos</taxon>
    </lineage>
</organism>
<accession>E2B9L5</accession>
<evidence type="ECO:0000313" key="2">
    <source>
        <dbReference type="Proteomes" id="UP000008237"/>
    </source>
</evidence>